<dbReference type="GO" id="GO:0046872">
    <property type="term" value="F:metal ion binding"/>
    <property type="evidence" value="ECO:0007669"/>
    <property type="project" value="InterPro"/>
</dbReference>
<dbReference type="Gene3D" id="1.10.1660.10">
    <property type="match status" value="1"/>
</dbReference>
<dbReference type="GO" id="GO:0031419">
    <property type="term" value="F:cobalamin binding"/>
    <property type="evidence" value="ECO:0007669"/>
    <property type="project" value="InterPro"/>
</dbReference>
<dbReference type="GO" id="GO:0003677">
    <property type="term" value="F:DNA binding"/>
    <property type="evidence" value="ECO:0007669"/>
    <property type="project" value="InterPro"/>
</dbReference>
<dbReference type="SUPFAM" id="SSF46955">
    <property type="entry name" value="Putative DNA-binding domain"/>
    <property type="match status" value="1"/>
</dbReference>
<evidence type="ECO:0000313" key="4">
    <source>
        <dbReference type="Proteomes" id="UP000320390"/>
    </source>
</evidence>
<accession>A0A518EPB7</accession>
<dbReference type="Gene3D" id="1.10.1240.10">
    <property type="entry name" value="Methionine synthase domain"/>
    <property type="match status" value="1"/>
</dbReference>
<feature type="domain" description="B12-binding N-terminal" evidence="1">
    <location>
        <begin position="99"/>
        <end position="170"/>
    </location>
</feature>
<dbReference type="EMBL" id="CP036434">
    <property type="protein sequence ID" value="QDV05933.1"/>
    <property type="molecule type" value="Genomic_DNA"/>
</dbReference>
<dbReference type="InterPro" id="IPR041657">
    <property type="entry name" value="HTH_17"/>
</dbReference>
<dbReference type="InterPro" id="IPR036594">
    <property type="entry name" value="Meth_synthase_dom"/>
</dbReference>
<dbReference type="NCBIfam" id="TIGR01764">
    <property type="entry name" value="excise"/>
    <property type="match status" value="1"/>
</dbReference>
<name>A0A518EPB7_9BACT</name>
<dbReference type="Pfam" id="PF02607">
    <property type="entry name" value="B12-binding_2"/>
    <property type="match status" value="1"/>
</dbReference>
<dbReference type="AlphaFoldDB" id="A0A518EPB7"/>
<evidence type="ECO:0000259" key="1">
    <source>
        <dbReference type="Pfam" id="PF02607"/>
    </source>
</evidence>
<dbReference type="Gene3D" id="3.40.50.280">
    <property type="entry name" value="Cobalamin-binding domain"/>
    <property type="match status" value="1"/>
</dbReference>
<dbReference type="Pfam" id="PF12728">
    <property type="entry name" value="HTH_17"/>
    <property type="match status" value="1"/>
</dbReference>
<gene>
    <name evidence="3" type="ORF">Poly30_14360</name>
</gene>
<feature type="domain" description="Helix-turn-helix" evidence="2">
    <location>
        <begin position="27"/>
        <end position="75"/>
    </location>
</feature>
<organism evidence="3 4">
    <name type="scientific">Saltatorellus ferox</name>
    <dbReference type="NCBI Taxonomy" id="2528018"/>
    <lineage>
        <taxon>Bacteria</taxon>
        <taxon>Pseudomonadati</taxon>
        <taxon>Planctomycetota</taxon>
        <taxon>Planctomycetia</taxon>
        <taxon>Planctomycetia incertae sedis</taxon>
        <taxon>Saltatorellus</taxon>
    </lineage>
</organism>
<dbReference type="CDD" id="cd04762">
    <property type="entry name" value="HTH_MerR-trunc"/>
    <property type="match status" value="1"/>
</dbReference>
<dbReference type="Proteomes" id="UP000320390">
    <property type="component" value="Chromosome"/>
</dbReference>
<dbReference type="InterPro" id="IPR009061">
    <property type="entry name" value="DNA-bd_dom_put_sf"/>
</dbReference>
<dbReference type="InterPro" id="IPR010093">
    <property type="entry name" value="SinI_DNA-bd"/>
</dbReference>
<evidence type="ECO:0000259" key="2">
    <source>
        <dbReference type="Pfam" id="PF12728"/>
    </source>
</evidence>
<proteinExistence type="predicted"/>
<reference evidence="3 4" key="1">
    <citation type="submission" date="2019-02" db="EMBL/GenBank/DDBJ databases">
        <title>Deep-cultivation of Planctomycetes and their phenomic and genomic characterization uncovers novel biology.</title>
        <authorList>
            <person name="Wiegand S."/>
            <person name="Jogler M."/>
            <person name="Boedeker C."/>
            <person name="Pinto D."/>
            <person name="Vollmers J."/>
            <person name="Rivas-Marin E."/>
            <person name="Kohn T."/>
            <person name="Peeters S.H."/>
            <person name="Heuer A."/>
            <person name="Rast P."/>
            <person name="Oberbeckmann S."/>
            <person name="Bunk B."/>
            <person name="Jeske O."/>
            <person name="Meyerdierks A."/>
            <person name="Storesund J.E."/>
            <person name="Kallscheuer N."/>
            <person name="Luecker S."/>
            <person name="Lage O.M."/>
            <person name="Pohl T."/>
            <person name="Merkel B.J."/>
            <person name="Hornburger P."/>
            <person name="Mueller R.-W."/>
            <person name="Bruemmer F."/>
            <person name="Labrenz M."/>
            <person name="Spormann A.M."/>
            <person name="Op den Camp H."/>
            <person name="Overmann J."/>
            <person name="Amann R."/>
            <person name="Jetten M.S.M."/>
            <person name="Mascher T."/>
            <person name="Medema M.H."/>
            <person name="Devos D.P."/>
            <person name="Kaster A.-K."/>
            <person name="Ovreas L."/>
            <person name="Rohde M."/>
            <person name="Galperin M.Y."/>
            <person name="Jogler C."/>
        </authorList>
    </citation>
    <scope>NUCLEOTIDE SEQUENCE [LARGE SCALE GENOMIC DNA]</scope>
    <source>
        <strain evidence="3 4">Poly30</strain>
    </source>
</reference>
<keyword evidence="4" id="KW-1185">Reference proteome</keyword>
<dbReference type="InterPro" id="IPR036724">
    <property type="entry name" value="Cobalamin-bd_sf"/>
</dbReference>
<sequence length="298" mass="32118">MSRADRHCIIQTQPLGESARYRMSHISTKDAALALGVSESSIRRWVDRGALKGERTEGGHRRIRTSDLVSYATSQGLTWHRGVPPASSRPLGGIDSKLDEVITALVEADFEGAKRLVLALHAAGHGLGPLFDLLITPAMACIGDRWHGGREGILDEHAATAVTAAVIRCLRDVDSSRVGPVSIGGAIEGDPYSLPSQMADTILHGLGYSSFDLGPNTPVATIGEAAVRKRAQLVWISVNSVRDPVTQRKEILDTLEAHASRDRRFLLGGRALAELRVPAMDHVHQVASMRELEAIAAR</sequence>
<protein>
    <submittedName>
        <fullName evidence="3">Helix-turn-helix domain protein</fullName>
    </submittedName>
</protein>
<dbReference type="SUPFAM" id="SSF52242">
    <property type="entry name" value="Cobalamin (vitamin B12)-binding domain"/>
    <property type="match status" value="1"/>
</dbReference>
<evidence type="ECO:0000313" key="3">
    <source>
        <dbReference type="EMBL" id="QDV05933.1"/>
    </source>
</evidence>
<dbReference type="InterPro" id="IPR003759">
    <property type="entry name" value="Cbl-bd_cap"/>
</dbReference>